<evidence type="ECO:0008006" key="6">
    <source>
        <dbReference type="Google" id="ProtNLM"/>
    </source>
</evidence>
<accession>A0A0S8FPV5</accession>
<evidence type="ECO:0000259" key="2">
    <source>
        <dbReference type="Pfam" id="PF01364"/>
    </source>
</evidence>
<gene>
    <name evidence="4" type="ORF">AMJ83_11565</name>
</gene>
<proteinExistence type="predicted"/>
<feature type="domain" description="Gingipain" evidence="2">
    <location>
        <begin position="238"/>
        <end position="590"/>
    </location>
</feature>
<evidence type="ECO:0000313" key="4">
    <source>
        <dbReference type="EMBL" id="KPK62138.1"/>
    </source>
</evidence>
<dbReference type="Pfam" id="PF01364">
    <property type="entry name" value="Peptidase_C25"/>
    <property type="match status" value="1"/>
</dbReference>
<dbReference type="SUPFAM" id="SSF52129">
    <property type="entry name" value="Caspase-like"/>
    <property type="match status" value="1"/>
</dbReference>
<dbReference type="Proteomes" id="UP000051373">
    <property type="component" value="Unassembled WGS sequence"/>
</dbReference>
<dbReference type="InterPro" id="IPR012600">
    <property type="entry name" value="Propeptide_C25"/>
</dbReference>
<comment type="caution">
    <text evidence="4">The sequence shown here is derived from an EMBL/GenBank/DDBJ whole genome shotgun (WGS) entry which is preliminary data.</text>
</comment>
<dbReference type="STRING" id="1703779.AMJ83_11565"/>
<dbReference type="InterPro" id="IPR001769">
    <property type="entry name" value="Gingipain"/>
</dbReference>
<feature type="domain" description="Gingipain propeptide" evidence="3">
    <location>
        <begin position="61"/>
        <end position="192"/>
    </location>
</feature>
<dbReference type="InterPro" id="IPR029030">
    <property type="entry name" value="Caspase-like_dom_sf"/>
</dbReference>
<dbReference type="Gene3D" id="2.60.40.3800">
    <property type="match status" value="1"/>
</dbReference>
<evidence type="ECO:0000259" key="3">
    <source>
        <dbReference type="Pfam" id="PF08126"/>
    </source>
</evidence>
<name>A0A0S8FPV5_UNCW3</name>
<dbReference type="InterPro" id="IPR013783">
    <property type="entry name" value="Ig-like_fold"/>
</dbReference>
<dbReference type="GO" id="GO:0004197">
    <property type="term" value="F:cysteine-type endopeptidase activity"/>
    <property type="evidence" value="ECO:0007669"/>
    <property type="project" value="InterPro"/>
</dbReference>
<protein>
    <recommendedName>
        <fullName evidence="6">Gingipain domain-containing protein</fullName>
    </recommendedName>
</protein>
<dbReference type="InterPro" id="IPR038490">
    <property type="entry name" value="Gingipain_propep_sf"/>
</dbReference>
<evidence type="ECO:0000256" key="1">
    <source>
        <dbReference type="ARBA" id="ARBA00022729"/>
    </source>
</evidence>
<evidence type="ECO:0000313" key="5">
    <source>
        <dbReference type="Proteomes" id="UP000051373"/>
    </source>
</evidence>
<dbReference type="AlphaFoldDB" id="A0A0S8FPV5"/>
<dbReference type="Gene3D" id="2.60.40.10">
    <property type="entry name" value="Immunoglobulins"/>
    <property type="match status" value="1"/>
</dbReference>
<dbReference type="GO" id="GO:0006508">
    <property type="term" value="P:proteolysis"/>
    <property type="evidence" value="ECO:0007669"/>
    <property type="project" value="InterPro"/>
</dbReference>
<dbReference type="Gene3D" id="3.40.50.1460">
    <property type="match status" value="1"/>
</dbReference>
<organism evidence="4 5">
    <name type="scientific">candidate division WOR_3 bacterium SM23_42</name>
    <dbReference type="NCBI Taxonomy" id="1703779"/>
    <lineage>
        <taxon>Bacteria</taxon>
        <taxon>Bacteria division WOR-3</taxon>
    </lineage>
</organism>
<dbReference type="Pfam" id="PF08126">
    <property type="entry name" value="Propeptide_C25"/>
    <property type="match status" value="1"/>
</dbReference>
<dbReference type="InterPro" id="IPR029031">
    <property type="entry name" value="Gingipain_N_sf"/>
</dbReference>
<keyword evidence="1" id="KW-0732">Signal</keyword>
<dbReference type="EMBL" id="LJUJ01000052">
    <property type="protein sequence ID" value="KPK62138.1"/>
    <property type="molecule type" value="Genomic_DNA"/>
</dbReference>
<sequence>MLRRIFVCIAIMAICLIAEWVSFDGTSIPTPPSIDIISGGREGFTLDISIHGIYVEDTIVNGVIYQIISIPECAQISDPGKPMLPYINKMIAIDPQWKALVSISGLDFDTLDGYHIFPAQHSRAENEPSPPFVIDTVLYSQNRYYPMHAFENIEPKVFRDLRVANLSFFPLSFNPQSHQLNVLKNIILRADFVVADTQNTIPNWPTYVSENSDAMYNATIINYNTLGIPTEDVPSKCLIISNDYFAQTLNPFIFWKRKKGLEVFLEIVGQPTPGYLKNLITNYYRNHNIDYVLLIGDGYAASLAGQIPQPLIPFYAGDAGYGYYNSDYWYSTIIGNDNIADIALGRFSVWTPEQLNVVINKTFAFERYPDEDWYIKRHDFVTCYEDQPDGYSFHDCKIESITPILEPHDFLFFDDWGGWSSNDILKLHINNSDTIKGSSMINYRGHGLVDRWDNWCTGDEDFTNQDIRELTNFYDVHNAWLPIVYEVCCDCGRAHDPLPDTTGHSECWLRHESGGGVAALGATGTVYNLFDRKFDTELYRVPFGDFIPPITQELGWVINTAKVKAADAYGWDPFATHCVKAFHLLGDPEIDIYTAWNGYVSATHLPTTTDEPQNFEVYVNDENSDPLPYALVCLYQQNALHETRKSDESGLASFWITPQPGNLHVTATKHNHGPHEGICRVIPIGNSGPQSVIDTTVSALDRIFYDPVARVVNILYHLAEASRIEITAYDVTGRIASLVEKSHRHKGFNRSTWRCFDNGCVMSKGIYFIRCKAEEFDMTKKVVVY</sequence>
<dbReference type="Gene3D" id="3.40.50.10390">
    <property type="entry name" value="Gingipain r, domain 1"/>
    <property type="match status" value="1"/>
</dbReference>
<reference evidence="4 5" key="1">
    <citation type="journal article" date="2015" name="Microbiome">
        <title>Genomic resolution of linkages in carbon, nitrogen, and sulfur cycling among widespread estuary sediment bacteria.</title>
        <authorList>
            <person name="Baker B.J."/>
            <person name="Lazar C.S."/>
            <person name="Teske A.P."/>
            <person name="Dick G.J."/>
        </authorList>
    </citation>
    <scope>NUCLEOTIDE SEQUENCE [LARGE SCALE GENOMIC DNA]</scope>
    <source>
        <strain evidence="4">SM23_42</strain>
    </source>
</reference>